<comment type="caution">
    <text evidence="1">The sequence shown here is derived from an EMBL/GenBank/DDBJ whole genome shotgun (WGS) entry which is preliminary data.</text>
</comment>
<accession>A0ACB8VU30</accession>
<evidence type="ECO:0000313" key="1">
    <source>
        <dbReference type="EMBL" id="KAI3359111.1"/>
    </source>
</evidence>
<organism evidence="1 2">
    <name type="scientific">Scortum barcoo</name>
    <name type="common">barcoo grunter</name>
    <dbReference type="NCBI Taxonomy" id="214431"/>
    <lineage>
        <taxon>Eukaryota</taxon>
        <taxon>Metazoa</taxon>
        <taxon>Chordata</taxon>
        <taxon>Craniata</taxon>
        <taxon>Vertebrata</taxon>
        <taxon>Euteleostomi</taxon>
        <taxon>Actinopterygii</taxon>
        <taxon>Neopterygii</taxon>
        <taxon>Teleostei</taxon>
        <taxon>Neoteleostei</taxon>
        <taxon>Acanthomorphata</taxon>
        <taxon>Eupercaria</taxon>
        <taxon>Centrarchiformes</taxon>
        <taxon>Terapontoidei</taxon>
        <taxon>Terapontidae</taxon>
        <taxon>Scortum</taxon>
    </lineage>
</organism>
<keyword evidence="2" id="KW-1185">Reference proteome</keyword>
<proteinExistence type="predicted"/>
<protein>
    <submittedName>
        <fullName evidence="1">Uncharacterized protein</fullName>
    </submittedName>
</protein>
<reference evidence="1" key="1">
    <citation type="submission" date="2022-04" db="EMBL/GenBank/DDBJ databases">
        <title>Jade perch genome.</title>
        <authorList>
            <person name="Chao B."/>
        </authorList>
    </citation>
    <scope>NUCLEOTIDE SEQUENCE</scope>
    <source>
        <strain evidence="1">CB-2022</strain>
    </source>
</reference>
<evidence type="ECO:0000313" key="2">
    <source>
        <dbReference type="Proteomes" id="UP000831701"/>
    </source>
</evidence>
<sequence>MQNATATASTYPKTNRFREGGRTSDLHRQTSTAPASFHSHRRREEQEEDEVEEGMGEDESGQDGYGVRDMQNLGRPISPYFDRPRTPEMKPLWGEGQMSGDAGGGQSGALLEGKKIYPPASSMKPSIINELSNKLQQRTKESWSSQRPLSRHRFSEDSASALSPPSARSQSPSPISLSQPSLSPSPTPASQYPNWGRSPSPQPPAASQPPRSHSPLSPTSYSPYPTSPKHRPVYRTKALEFQFIPSRESRKAESHMLQRRRAPSPLISPSERPKMGPPRPSSLPLLPTSPLYSAIYDLRGSITPPSPGNPLGDPYFSPSPPLFAPSGAPPPPNSTLVVSRSLSPTHFLSGTSSPPLHPLPPPTCLSYPHLPPPSPTKPFASKPLPYWTKYDVADWLGYLNLGEHRERFLDNEIDGTHLPSLTKDDYLDLGVTRVGHRMNIERALRSVMDSAATKPQSLHYTYVEVDYRKNSMSTLPSENGPEDANNRSFWMPGNYQRTVKRTEDAFQACNDIVACFQERARVERQYAQQLSEWSNKWKPVVDSSPLYGSLLKAWQCFLSSADRLASLHASICRSLVSEDGDRVRTWQKDTFHKKLFGGFKESQDIETGFIRAQKPWSKRLKKLDKARIAYHKVSRKEQAAREREAHAQGNPDVAIDKQKKIQEEKELAQQEAEKVRARYEKVLEEVNRYAPRYMEEMESIFDQSQDEERKRIVFLKQAFLSIHKHLDITNNESVRAVYDELHNTLMSIDEHEDLRWWKNTHGPGMPTDWPHFQEWTPEKKNKKGKKEVEKKGTIERSVMIGGVKVRALYDYVGQETDELSFKAGEQFLKIEDEDDQGWCRGMKDDGWEGLYPANYVERLDVKEVLAVKELKGKREGWVSLGHTWARQSDLCDPDQDTPTEPLVLSLRYRCPPTRLPRPTLPQFTVKGGRASTLLPRAPSDR</sequence>
<dbReference type="Proteomes" id="UP000831701">
    <property type="component" value="Chromosome 17"/>
</dbReference>
<gene>
    <name evidence="1" type="ORF">L3Q82_002653</name>
</gene>
<dbReference type="EMBL" id="CM041547">
    <property type="protein sequence ID" value="KAI3359111.1"/>
    <property type="molecule type" value="Genomic_DNA"/>
</dbReference>
<name>A0ACB8VU30_9TELE</name>